<dbReference type="GO" id="GO:0008270">
    <property type="term" value="F:zinc ion binding"/>
    <property type="evidence" value="ECO:0007669"/>
    <property type="project" value="UniProtKB-UniRule"/>
</dbReference>
<dbReference type="EC" id="3.5.4.16" evidence="8"/>
<dbReference type="Gene3D" id="1.10.286.10">
    <property type="match status" value="1"/>
</dbReference>
<dbReference type="OrthoDB" id="9801207at2"/>
<dbReference type="GO" id="GO:0006730">
    <property type="term" value="P:one-carbon metabolic process"/>
    <property type="evidence" value="ECO:0007669"/>
    <property type="project" value="UniProtKB-UniRule"/>
</dbReference>
<dbReference type="PANTHER" id="PTHR11109">
    <property type="entry name" value="GTP CYCLOHYDROLASE I"/>
    <property type="match status" value="1"/>
</dbReference>
<dbReference type="InterPro" id="IPR001474">
    <property type="entry name" value="GTP_CycHdrlase_I"/>
</dbReference>
<sequence>MDTSAAKANLEKLDRQVTREEVEDAIRTLLIWVGEDPYREGLLETPKRVAKAFKEYCAGYAMDPRDVLYRTFEDAVGYEDMVVLRHIPFESMCEHHLAPIVGNAHIAYIPVGRVVGISKLARLVDGYARRLQIQERLTFEIAQAIGEVLKPKGVACIIEAEHFCMKCRGVRKNGSRLTTSHFVGAFSSDHGLRQEFYQRLRCEALPTGAY</sequence>
<dbReference type="GO" id="GO:0003934">
    <property type="term" value="F:GTP cyclohydrolase I activity"/>
    <property type="evidence" value="ECO:0007669"/>
    <property type="project" value="UniProtKB-UniRule"/>
</dbReference>
<keyword evidence="8" id="KW-0547">Nucleotide-binding</keyword>
<keyword evidence="11" id="KW-1185">Reference proteome</keyword>
<keyword evidence="6 8" id="KW-0378">Hydrolase</keyword>
<protein>
    <recommendedName>
        <fullName evidence="8">GTP cyclohydrolase 1</fullName>
        <ecNumber evidence="8">3.5.4.16</ecNumber>
    </recommendedName>
    <alternativeName>
        <fullName evidence="8">GTP cyclohydrolase I</fullName>
        <shortName evidence="8">GTP-CH-I</shortName>
    </alternativeName>
</protein>
<name>A0A4S8NTU6_9HYPH</name>
<accession>A0A4S8NTU6</accession>
<dbReference type="GO" id="GO:0006729">
    <property type="term" value="P:tetrahydrobiopterin biosynthetic process"/>
    <property type="evidence" value="ECO:0007669"/>
    <property type="project" value="TreeGrafter"/>
</dbReference>
<keyword evidence="8" id="KW-0479">Metal-binding</keyword>
<dbReference type="NCBIfam" id="TIGR00063">
    <property type="entry name" value="folE"/>
    <property type="match status" value="1"/>
</dbReference>
<evidence type="ECO:0000256" key="7">
    <source>
        <dbReference type="ARBA" id="ARBA00023134"/>
    </source>
</evidence>
<dbReference type="NCBIfam" id="NF006825">
    <property type="entry name" value="PRK09347.1-2"/>
    <property type="match status" value="1"/>
</dbReference>
<dbReference type="InterPro" id="IPR018234">
    <property type="entry name" value="GTP_CycHdrlase_I_CS"/>
</dbReference>
<comment type="subunit">
    <text evidence="4">Toroid-shaped homodecamer, composed of two pentamers of five dimers.</text>
</comment>
<dbReference type="NCBIfam" id="NF006826">
    <property type="entry name" value="PRK09347.1-3"/>
    <property type="match status" value="1"/>
</dbReference>
<evidence type="ECO:0000256" key="2">
    <source>
        <dbReference type="ARBA" id="ARBA00005080"/>
    </source>
</evidence>
<evidence type="ECO:0000313" key="11">
    <source>
        <dbReference type="Proteomes" id="UP000308828"/>
    </source>
</evidence>
<evidence type="ECO:0000256" key="8">
    <source>
        <dbReference type="HAMAP-Rule" id="MF_00223"/>
    </source>
</evidence>
<gene>
    <name evidence="8 10" type="primary">folE</name>
    <name evidence="10" type="ORF">FAA97_18385</name>
</gene>
<dbReference type="GO" id="GO:0005525">
    <property type="term" value="F:GTP binding"/>
    <property type="evidence" value="ECO:0007669"/>
    <property type="project" value="UniProtKB-KW"/>
</dbReference>
<feature type="binding site" evidence="8">
    <location>
        <position position="96"/>
    </location>
    <ligand>
        <name>Zn(2+)</name>
        <dbReference type="ChEBI" id="CHEBI:29105"/>
    </ligand>
</feature>
<dbReference type="HAMAP" id="MF_00223">
    <property type="entry name" value="FolE"/>
    <property type="match status" value="1"/>
</dbReference>
<dbReference type="InterPro" id="IPR043133">
    <property type="entry name" value="GTP-CH-I_C/QueF"/>
</dbReference>
<dbReference type="FunFam" id="3.30.1130.10:FF:000001">
    <property type="entry name" value="GTP cyclohydrolase 1"/>
    <property type="match status" value="1"/>
</dbReference>
<dbReference type="Gene3D" id="3.30.1130.10">
    <property type="match status" value="1"/>
</dbReference>
<dbReference type="InterPro" id="IPR043134">
    <property type="entry name" value="GTP-CH-I_N"/>
</dbReference>
<dbReference type="AlphaFoldDB" id="A0A4S8NTU6"/>
<comment type="subunit">
    <text evidence="8">Homopolymer.</text>
</comment>
<feature type="binding site" evidence="8">
    <location>
        <position position="164"/>
    </location>
    <ligand>
        <name>Zn(2+)</name>
        <dbReference type="ChEBI" id="CHEBI:29105"/>
    </ligand>
</feature>
<evidence type="ECO:0000256" key="5">
    <source>
        <dbReference type="ARBA" id="ARBA00022563"/>
    </source>
</evidence>
<comment type="catalytic activity">
    <reaction evidence="1 8">
        <text>GTP + H2O = 7,8-dihydroneopterin 3'-triphosphate + formate + H(+)</text>
        <dbReference type="Rhea" id="RHEA:17473"/>
        <dbReference type="ChEBI" id="CHEBI:15377"/>
        <dbReference type="ChEBI" id="CHEBI:15378"/>
        <dbReference type="ChEBI" id="CHEBI:15740"/>
        <dbReference type="ChEBI" id="CHEBI:37565"/>
        <dbReference type="ChEBI" id="CHEBI:58462"/>
        <dbReference type="EC" id="3.5.4.16"/>
    </reaction>
</comment>
<organism evidence="10 11">
    <name type="scientific">Peteryoungia ipomoeae</name>
    <dbReference type="NCBI Taxonomy" id="1210932"/>
    <lineage>
        <taxon>Bacteria</taxon>
        <taxon>Pseudomonadati</taxon>
        <taxon>Pseudomonadota</taxon>
        <taxon>Alphaproteobacteria</taxon>
        <taxon>Hyphomicrobiales</taxon>
        <taxon>Rhizobiaceae</taxon>
        <taxon>Peteryoungia</taxon>
    </lineage>
</organism>
<dbReference type="InterPro" id="IPR020602">
    <property type="entry name" value="GTP_CycHdrlase_I_dom"/>
</dbReference>
<evidence type="ECO:0000256" key="6">
    <source>
        <dbReference type="ARBA" id="ARBA00022801"/>
    </source>
</evidence>
<proteinExistence type="inferred from homology"/>
<dbReference type="PROSITE" id="PS00860">
    <property type="entry name" value="GTP_CYCLOHYDROL_1_2"/>
    <property type="match status" value="1"/>
</dbReference>
<dbReference type="Proteomes" id="UP000308828">
    <property type="component" value="Unassembled WGS sequence"/>
</dbReference>
<dbReference type="EMBL" id="STGV01000007">
    <property type="protein sequence ID" value="THV20718.1"/>
    <property type="molecule type" value="Genomic_DNA"/>
</dbReference>
<evidence type="ECO:0000313" key="10">
    <source>
        <dbReference type="EMBL" id="THV20718.1"/>
    </source>
</evidence>
<dbReference type="Pfam" id="PF01227">
    <property type="entry name" value="GTP_cyclohydroI"/>
    <property type="match status" value="1"/>
</dbReference>
<dbReference type="SUPFAM" id="SSF55620">
    <property type="entry name" value="Tetrahydrobiopterin biosynthesis enzymes-like"/>
    <property type="match status" value="1"/>
</dbReference>
<evidence type="ECO:0000256" key="1">
    <source>
        <dbReference type="ARBA" id="ARBA00001052"/>
    </source>
</evidence>
<comment type="similarity">
    <text evidence="3 8">Belongs to the GTP cyclohydrolase I family.</text>
</comment>
<reference evidence="10 11" key="1">
    <citation type="submission" date="2019-04" db="EMBL/GenBank/DDBJ databases">
        <title>Genome sequence of strain shin9-1.</title>
        <authorList>
            <person name="Gao J."/>
            <person name="Sun J."/>
        </authorList>
    </citation>
    <scope>NUCLEOTIDE SEQUENCE [LARGE SCALE GENOMIC DNA]</scope>
    <source>
        <strain evidence="11">shin9-1</strain>
    </source>
</reference>
<keyword evidence="7 8" id="KW-0342">GTP-binding</keyword>
<feature type="domain" description="GTP cyclohydrolase I" evidence="9">
    <location>
        <begin position="23"/>
        <end position="200"/>
    </location>
</feature>
<keyword evidence="8" id="KW-0862">Zinc</keyword>
<dbReference type="PANTHER" id="PTHR11109:SF7">
    <property type="entry name" value="GTP CYCLOHYDROLASE 1"/>
    <property type="match status" value="1"/>
</dbReference>
<dbReference type="FunFam" id="1.10.286.10:FF:000001">
    <property type="entry name" value="GTP cyclohydrolase 1"/>
    <property type="match status" value="1"/>
</dbReference>
<evidence type="ECO:0000256" key="4">
    <source>
        <dbReference type="ARBA" id="ARBA00011857"/>
    </source>
</evidence>
<dbReference type="UniPathway" id="UPA00848">
    <property type="reaction ID" value="UER00151"/>
</dbReference>
<dbReference type="GO" id="GO:0046654">
    <property type="term" value="P:tetrahydrofolate biosynthetic process"/>
    <property type="evidence" value="ECO:0007669"/>
    <property type="project" value="UniProtKB-UniRule"/>
</dbReference>
<dbReference type="GO" id="GO:0005737">
    <property type="term" value="C:cytoplasm"/>
    <property type="evidence" value="ECO:0007669"/>
    <property type="project" value="TreeGrafter"/>
</dbReference>
<feature type="binding site" evidence="8">
    <location>
        <position position="93"/>
    </location>
    <ligand>
        <name>Zn(2+)</name>
        <dbReference type="ChEBI" id="CHEBI:29105"/>
    </ligand>
</feature>
<keyword evidence="5 8" id="KW-0554">One-carbon metabolism</keyword>
<comment type="pathway">
    <text evidence="2 8">Cofactor biosynthesis; 7,8-dihydroneopterin triphosphate biosynthesis; 7,8-dihydroneopterin triphosphate from GTP: step 1/1.</text>
</comment>
<comment type="caution">
    <text evidence="10">The sequence shown here is derived from an EMBL/GenBank/DDBJ whole genome shotgun (WGS) entry which is preliminary data.</text>
</comment>
<evidence type="ECO:0000256" key="3">
    <source>
        <dbReference type="ARBA" id="ARBA00008085"/>
    </source>
</evidence>
<dbReference type="RefSeq" id="WP_136600176.1">
    <property type="nucleotide sequence ID" value="NZ_STGV01000007.1"/>
</dbReference>
<evidence type="ECO:0000259" key="9">
    <source>
        <dbReference type="Pfam" id="PF01227"/>
    </source>
</evidence>